<evidence type="ECO:0000259" key="3">
    <source>
        <dbReference type="Pfam" id="PF24800"/>
    </source>
</evidence>
<feature type="transmembrane region" description="Helical" evidence="2">
    <location>
        <begin position="180"/>
        <end position="200"/>
    </location>
</feature>
<dbReference type="PANTHER" id="PTHR42109">
    <property type="entry name" value="UNPLACED GENOMIC SCAFFOLD UM_SCAF_CONTIG_1.265, WHOLE GENOME SHOTGUN SEQUENCE"/>
    <property type="match status" value="1"/>
</dbReference>
<reference evidence="4" key="1">
    <citation type="submission" date="2015-01" db="EMBL/GenBank/DDBJ databases">
        <authorList>
            <person name="Durling Mikael"/>
        </authorList>
    </citation>
    <scope>NUCLEOTIDE SEQUENCE</scope>
</reference>
<feature type="transmembrane region" description="Helical" evidence="2">
    <location>
        <begin position="111"/>
        <end position="131"/>
    </location>
</feature>
<dbReference type="AlphaFoldDB" id="A0A0B7JX55"/>
<feature type="transmembrane region" description="Helical" evidence="2">
    <location>
        <begin position="66"/>
        <end position="91"/>
    </location>
</feature>
<sequence length="268" mass="29133">MLGPHTSLSIAQIVFFVPIVFLAIWLVVRNWSKHPRMAWWPMVPFSLMRLAGGPIVIALGKDPSNIGLIVAAIVLLNVGTIPLIVAMSGFFRIILMDNFPPSKRTVAAHKVLRIAIIIATGLLTAGGSIISQESQSTRNTGRILQFVGYAIFAALIAFFFGAHVRFYHMRHSFIPTSRKVNLAALVALPFLALRCAYGILQVTFEFNAATVWNPVYGSAVAFAFMGLVAEYIVVLIVLYTGFSMPPDRGTSDQGVSVLNKADSPGQSV</sequence>
<evidence type="ECO:0000256" key="2">
    <source>
        <dbReference type="SAM" id="Phobius"/>
    </source>
</evidence>
<accession>A0A0B7JX55</accession>
<keyword evidence="2" id="KW-1133">Transmembrane helix</keyword>
<name>A0A0B7JX55_BIOOC</name>
<keyword evidence="2" id="KW-0812">Transmembrane</keyword>
<feature type="transmembrane region" description="Helical" evidence="2">
    <location>
        <begin position="143"/>
        <end position="168"/>
    </location>
</feature>
<protein>
    <recommendedName>
        <fullName evidence="3">DUF7702 domain-containing protein</fullName>
    </recommendedName>
</protein>
<feature type="transmembrane region" description="Helical" evidence="2">
    <location>
        <begin position="39"/>
        <end position="60"/>
    </location>
</feature>
<feature type="region of interest" description="Disordered" evidence="1">
    <location>
        <begin position="248"/>
        <end position="268"/>
    </location>
</feature>
<feature type="transmembrane region" description="Helical" evidence="2">
    <location>
        <begin position="6"/>
        <end position="27"/>
    </location>
</feature>
<feature type="transmembrane region" description="Helical" evidence="2">
    <location>
        <begin position="220"/>
        <end position="242"/>
    </location>
</feature>
<dbReference type="PANTHER" id="PTHR42109:SF2">
    <property type="entry name" value="INTEGRAL MEMBRANE PROTEIN"/>
    <property type="match status" value="1"/>
</dbReference>
<evidence type="ECO:0000313" key="4">
    <source>
        <dbReference type="EMBL" id="CEO47827.1"/>
    </source>
</evidence>
<evidence type="ECO:0000256" key="1">
    <source>
        <dbReference type="SAM" id="MobiDB-lite"/>
    </source>
</evidence>
<dbReference type="InterPro" id="IPR056119">
    <property type="entry name" value="DUF7702"/>
</dbReference>
<organism evidence="4">
    <name type="scientific">Bionectria ochroleuca</name>
    <name type="common">Gliocladium roseum</name>
    <dbReference type="NCBI Taxonomy" id="29856"/>
    <lineage>
        <taxon>Eukaryota</taxon>
        <taxon>Fungi</taxon>
        <taxon>Dikarya</taxon>
        <taxon>Ascomycota</taxon>
        <taxon>Pezizomycotina</taxon>
        <taxon>Sordariomycetes</taxon>
        <taxon>Hypocreomycetidae</taxon>
        <taxon>Hypocreales</taxon>
        <taxon>Bionectriaceae</taxon>
        <taxon>Clonostachys</taxon>
    </lineage>
</organism>
<feature type="domain" description="DUF7702" evidence="3">
    <location>
        <begin position="5"/>
        <end position="244"/>
    </location>
</feature>
<dbReference type="EMBL" id="CDPU01000008">
    <property type="protein sequence ID" value="CEO47827.1"/>
    <property type="molecule type" value="Genomic_DNA"/>
</dbReference>
<dbReference type="Pfam" id="PF24800">
    <property type="entry name" value="DUF7702"/>
    <property type="match status" value="1"/>
</dbReference>
<keyword evidence="2" id="KW-0472">Membrane</keyword>
<gene>
    <name evidence="4" type="ORF">BN869_000003882_1</name>
</gene>
<proteinExistence type="predicted"/>